<dbReference type="InterPro" id="IPR036388">
    <property type="entry name" value="WH-like_DNA-bd_sf"/>
</dbReference>
<feature type="region of interest" description="Disordered" evidence="5">
    <location>
        <begin position="1"/>
        <end position="29"/>
    </location>
</feature>
<proteinExistence type="inferred from homology"/>
<evidence type="ECO:0000313" key="8">
    <source>
        <dbReference type="Proteomes" id="UP000249082"/>
    </source>
</evidence>
<evidence type="ECO:0000256" key="2">
    <source>
        <dbReference type="ARBA" id="ARBA00023015"/>
    </source>
</evidence>
<feature type="domain" description="RNA polymerase sigma factor 70 region 4 type 2" evidence="6">
    <location>
        <begin position="135"/>
        <end position="186"/>
    </location>
</feature>
<feature type="compositionally biased region" description="Basic and acidic residues" evidence="5">
    <location>
        <begin position="1"/>
        <end position="11"/>
    </location>
</feature>
<keyword evidence="3" id="KW-0731">Sigma factor</keyword>
<gene>
    <name evidence="7" type="ORF">DI555_22745</name>
</gene>
<dbReference type="EMBL" id="QFPX01000037">
    <property type="protein sequence ID" value="PZQ50548.1"/>
    <property type="molecule type" value="Genomic_DNA"/>
</dbReference>
<keyword evidence="4" id="KW-0804">Transcription</keyword>
<dbReference type="InterPro" id="IPR013325">
    <property type="entry name" value="RNA_pol_sigma_r2"/>
</dbReference>
<evidence type="ECO:0000256" key="3">
    <source>
        <dbReference type="ARBA" id="ARBA00023082"/>
    </source>
</evidence>
<evidence type="ECO:0000256" key="1">
    <source>
        <dbReference type="ARBA" id="ARBA00010641"/>
    </source>
</evidence>
<evidence type="ECO:0000256" key="5">
    <source>
        <dbReference type="SAM" id="MobiDB-lite"/>
    </source>
</evidence>
<dbReference type="Proteomes" id="UP000249082">
    <property type="component" value="Unassembled WGS sequence"/>
</dbReference>
<dbReference type="PANTHER" id="PTHR43133:SF63">
    <property type="entry name" value="RNA POLYMERASE SIGMA FACTOR FECI-RELATED"/>
    <property type="match status" value="1"/>
</dbReference>
<dbReference type="NCBIfam" id="TIGR02937">
    <property type="entry name" value="sigma70-ECF"/>
    <property type="match status" value="1"/>
</dbReference>
<dbReference type="InterPro" id="IPR013249">
    <property type="entry name" value="RNA_pol_sigma70_r4_t2"/>
</dbReference>
<evidence type="ECO:0000259" key="6">
    <source>
        <dbReference type="Pfam" id="PF08281"/>
    </source>
</evidence>
<accession>A0A2W5NDN7</accession>
<comment type="similarity">
    <text evidence="1">Belongs to the sigma-70 factor family. ECF subfamily.</text>
</comment>
<name>A0A2W5NDN7_9SPHN</name>
<dbReference type="InterPro" id="IPR039425">
    <property type="entry name" value="RNA_pol_sigma-70-like"/>
</dbReference>
<dbReference type="GO" id="GO:0006352">
    <property type="term" value="P:DNA-templated transcription initiation"/>
    <property type="evidence" value="ECO:0007669"/>
    <property type="project" value="InterPro"/>
</dbReference>
<reference evidence="7 8" key="1">
    <citation type="submission" date="2017-08" db="EMBL/GenBank/DDBJ databases">
        <title>Infants hospitalized years apart are colonized by the same room-sourced microbial strains.</title>
        <authorList>
            <person name="Brooks B."/>
            <person name="Olm M.R."/>
            <person name="Firek B.A."/>
            <person name="Baker R."/>
            <person name="Thomas B.C."/>
            <person name="Morowitz M.J."/>
            <person name="Banfield J.F."/>
        </authorList>
    </citation>
    <scope>NUCLEOTIDE SEQUENCE [LARGE SCALE GENOMIC DNA]</scope>
    <source>
        <strain evidence="7">S2_005_002_R2_33</strain>
    </source>
</reference>
<dbReference type="SUPFAM" id="SSF88659">
    <property type="entry name" value="Sigma3 and sigma4 domains of RNA polymerase sigma factors"/>
    <property type="match status" value="1"/>
</dbReference>
<dbReference type="Gene3D" id="1.10.1740.10">
    <property type="match status" value="1"/>
</dbReference>
<dbReference type="InterPro" id="IPR013324">
    <property type="entry name" value="RNA_pol_sigma_r3/r4-like"/>
</dbReference>
<evidence type="ECO:0000256" key="4">
    <source>
        <dbReference type="ARBA" id="ARBA00023163"/>
    </source>
</evidence>
<comment type="caution">
    <text evidence="7">The sequence shown here is derived from an EMBL/GenBank/DDBJ whole genome shotgun (WGS) entry which is preliminary data.</text>
</comment>
<dbReference type="SUPFAM" id="SSF88946">
    <property type="entry name" value="Sigma2 domain of RNA polymerase sigma factors"/>
    <property type="match status" value="1"/>
</dbReference>
<dbReference type="AlphaFoldDB" id="A0A2W5NDN7"/>
<organism evidence="7 8">
    <name type="scientific">Novosphingobium pentaromativorans</name>
    <dbReference type="NCBI Taxonomy" id="205844"/>
    <lineage>
        <taxon>Bacteria</taxon>
        <taxon>Pseudomonadati</taxon>
        <taxon>Pseudomonadota</taxon>
        <taxon>Alphaproteobacteria</taxon>
        <taxon>Sphingomonadales</taxon>
        <taxon>Sphingomonadaceae</taxon>
        <taxon>Novosphingobium</taxon>
    </lineage>
</organism>
<dbReference type="GO" id="GO:0016987">
    <property type="term" value="F:sigma factor activity"/>
    <property type="evidence" value="ECO:0007669"/>
    <property type="project" value="UniProtKB-KW"/>
</dbReference>
<dbReference type="PANTHER" id="PTHR43133">
    <property type="entry name" value="RNA POLYMERASE ECF-TYPE SIGMA FACTO"/>
    <property type="match status" value="1"/>
</dbReference>
<sequence length="193" mass="21725">MVLSRTQDDCLKTGAISEGDPLPPDDRVTRRDPDWLELLYQAHRDRLMRFAGRHASAERAGDIVQQLFMRLAGRSKGEPLELAAPAAYLRQATINIIRDEARQAVRRCAVLHDSGVDDLEGFDTVSALEARDTLVRLEAIMARLKPRTREIFLAHRLDGYSYGEIATMTGLSVKAIEKHMSKAIAHVSRHLKR</sequence>
<dbReference type="GO" id="GO:0003677">
    <property type="term" value="F:DNA binding"/>
    <property type="evidence" value="ECO:0007669"/>
    <property type="project" value="InterPro"/>
</dbReference>
<evidence type="ECO:0000313" key="7">
    <source>
        <dbReference type="EMBL" id="PZQ50548.1"/>
    </source>
</evidence>
<dbReference type="Gene3D" id="1.10.10.10">
    <property type="entry name" value="Winged helix-like DNA-binding domain superfamily/Winged helix DNA-binding domain"/>
    <property type="match status" value="1"/>
</dbReference>
<keyword evidence="2" id="KW-0805">Transcription regulation</keyword>
<dbReference type="Pfam" id="PF08281">
    <property type="entry name" value="Sigma70_r4_2"/>
    <property type="match status" value="1"/>
</dbReference>
<protein>
    <submittedName>
        <fullName evidence="7">RNA polymerase subunit sigma-70</fullName>
    </submittedName>
</protein>
<dbReference type="InterPro" id="IPR014284">
    <property type="entry name" value="RNA_pol_sigma-70_dom"/>
</dbReference>